<evidence type="ECO:0000259" key="3">
    <source>
        <dbReference type="PROSITE" id="PS51388"/>
    </source>
</evidence>
<dbReference type="GO" id="GO:0016020">
    <property type="term" value="C:membrane"/>
    <property type="evidence" value="ECO:0007669"/>
    <property type="project" value="TreeGrafter"/>
</dbReference>
<dbReference type="PROSITE" id="PS51388">
    <property type="entry name" value="GED"/>
    <property type="match status" value="1"/>
</dbReference>
<dbReference type="PANTHER" id="PTHR11566">
    <property type="entry name" value="DYNAMIN"/>
    <property type="match status" value="1"/>
</dbReference>
<dbReference type="InterPro" id="IPR020850">
    <property type="entry name" value="GED_dom"/>
</dbReference>
<evidence type="ECO:0000313" key="6">
    <source>
        <dbReference type="Proteomes" id="UP000070544"/>
    </source>
</evidence>
<dbReference type="GO" id="GO:0048312">
    <property type="term" value="P:intracellular distribution of mitochondria"/>
    <property type="evidence" value="ECO:0007669"/>
    <property type="project" value="TreeGrafter"/>
</dbReference>
<dbReference type="Gene3D" id="3.40.50.300">
    <property type="entry name" value="P-loop containing nucleotide triphosphate hydrolases"/>
    <property type="match status" value="1"/>
</dbReference>
<organism evidence="5 6">
    <name type="scientific">Gonapodya prolifera (strain JEL478)</name>
    <name type="common">Monoblepharis prolifera</name>
    <dbReference type="NCBI Taxonomy" id="1344416"/>
    <lineage>
        <taxon>Eukaryota</taxon>
        <taxon>Fungi</taxon>
        <taxon>Fungi incertae sedis</taxon>
        <taxon>Chytridiomycota</taxon>
        <taxon>Chytridiomycota incertae sedis</taxon>
        <taxon>Monoblepharidomycetes</taxon>
        <taxon>Monoblepharidales</taxon>
        <taxon>Gonapodyaceae</taxon>
        <taxon>Gonapodya</taxon>
    </lineage>
</organism>
<dbReference type="Pfam" id="PF00350">
    <property type="entry name" value="Dynamin_N"/>
    <property type="match status" value="1"/>
</dbReference>
<evidence type="ECO:0000256" key="2">
    <source>
        <dbReference type="ARBA" id="ARBA00023134"/>
    </source>
</evidence>
<evidence type="ECO:0000256" key="1">
    <source>
        <dbReference type="ARBA" id="ARBA00022741"/>
    </source>
</evidence>
<dbReference type="GO" id="GO:0000266">
    <property type="term" value="P:mitochondrial fission"/>
    <property type="evidence" value="ECO:0007669"/>
    <property type="project" value="TreeGrafter"/>
</dbReference>
<dbReference type="PROSITE" id="PS51718">
    <property type="entry name" value="G_DYNAMIN_2"/>
    <property type="match status" value="1"/>
</dbReference>
<dbReference type="GO" id="GO:0006897">
    <property type="term" value="P:endocytosis"/>
    <property type="evidence" value="ECO:0007669"/>
    <property type="project" value="TreeGrafter"/>
</dbReference>
<dbReference type="PANTHER" id="PTHR11566:SF21">
    <property type="entry name" value="DYNAMIN RELATED PROTEIN 1, ISOFORM A"/>
    <property type="match status" value="1"/>
</dbReference>
<dbReference type="Pfam" id="PF01031">
    <property type="entry name" value="Dynamin_M"/>
    <property type="match status" value="1"/>
</dbReference>
<dbReference type="InterPro" id="IPR030381">
    <property type="entry name" value="G_DYNAMIN_dom"/>
</dbReference>
<dbReference type="GO" id="GO:0008017">
    <property type="term" value="F:microtubule binding"/>
    <property type="evidence" value="ECO:0007669"/>
    <property type="project" value="TreeGrafter"/>
</dbReference>
<keyword evidence="1" id="KW-0547">Nucleotide-binding</keyword>
<dbReference type="InterPro" id="IPR001401">
    <property type="entry name" value="Dynamin_GTPase"/>
</dbReference>
<dbReference type="AlphaFoldDB" id="A0A139AMI3"/>
<dbReference type="Proteomes" id="UP000070544">
    <property type="component" value="Unassembled WGS sequence"/>
</dbReference>
<dbReference type="InterPro" id="IPR045063">
    <property type="entry name" value="Dynamin_N"/>
</dbReference>
<dbReference type="InterPro" id="IPR022812">
    <property type="entry name" value="Dynamin"/>
</dbReference>
<feature type="domain" description="Dynamin-type G" evidence="4">
    <location>
        <begin position="38"/>
        <end position="315"/>
    </location>
</feature>
<keyword evidence="2" id="KW-0342">GTP-binding</keyword>
<reference evidence="5 6" key="1">
    <citation type="journal article" date="2015" name="Genome Biol. Evol.">
        <title>Phylogenomic analyses indicate that early fungi evolved digesting cell walls of algal ancestors of land plants.</title>
        <authorList>
            <person name="Chang Y."/>
            <person name="Wang S."/>
            <person name="Sekimoto S."/>
            <person name="Aerts A.L."/>
            <person name="Choi C."/>
            <person name="Clum A."/>
            <person name="LaButti K.M."/>
            <person name="Lindquist E.A."/>
            <person name="Yee Ngan C."/>
            <person name="Ohm R.A."/>
            <person name="Salamov A.A."/>
            <person name="Grigoriev I.V."/>
            <person name="Spatafora J.W."/>
            <person name="Berbee M.L."/>
        </authorList>
    </citation>
    <scope>NUCLEOTIDE SEQUENCE [LARGE SCALE GENOMIC DNA]</scope>
    <source>
        <strain evidence="5 6">JEL478</strain>
    </source>
</reference>
<evidence type="ECO:0000259" key="4">
    <source>
        <dbReference type="PROSITE" id="PS51718"/>
    </source>
</evidence>
<dbReference type="GO" id="GO:0005739">
    <property type="term" value="C:mitochondrion"/>
    <property type="evidence" value="ECO:0007669"/>
    <property type="project" value="TreeGrafter"/>
</dbReference>
<dbReference type="CDD" id="cd08771">
    <property type="entry name" value="DLP_1"/>
    <property type="match status" value="1"/>
</dbReference>
<dbReference type="OMA" id="VIANQFK"/>
<dbReference type="GO" id="GO:0016559">
    <property type="term" value="P:peroxisome fission"/>
    <property type="evidence" value="ECO:0007669"/>
    <property type="project" value="TreeGrafter"/>
</dbReference>
<dbReference type="STRING" id="1344416.A0A139AMI3"/>
<accession>A0A139AMI3</accession>
<dbReference type="SMART" id="SM00053">
    <property type="entry name" value="DYNc"/>
    <property type="match status" value="1"/>
</dbReference>
<dbReference type="InterPro" id="IPR000375">
    <property type="entry name" value="Dynamin_stalk"/>
</dbReference>
<dbReference type="OrthoDB" id="5061070at2759"/>
<dbReference type="EMBL" id="KQ965746">
    <property type="protein sequence ID" value="KXS17655.1"/>
    <property type="molecule type" value="Genomic_DNA"/>
</dbReference>
<sequence>MASTSSDVAHQVTPAPSVLASELLDRIDSVRKLGVNHLISLPQIAVVGDQSAGKSSLLEAISGISFPKDKEMCTTFATQIVMAKGASFAAKVTIDPDPSNISVGLPVPKSPLDVAAVIEEAKNLMSEGNSNLIIADKILTIELTGPNYPRLTLVDLPGYVQSVIKGQSETIIEDIADIVDRHLKDERTITLAVIPANKDLATNVVVGKVDKLGSNGARTLGVITKVDVIDAGEEEAVLEILHGRRCDFGLGFHAVRNRNWAEVNGSLSTEELLVKEAQFFARAPWSQLDKSMKGIVSLRSKLVEILHNHVEKELPGLTTELHTILDGKTAELRRLGDAITTDTQKRMLLITNARDFMKSYEAFVDGLYTYATTNPKTEFFLRARLQALNEKFYESILRHIGDTLEKAAIEQMIKEFRGRELAGFPLYHAFIQLVRINLNPWLDIATKHVEATCTEVQKTLRQLVQDVVHPTLVRAFTLVADTFVHTIKDGMMAEVLEMHIDERTPLTYNHYYTQHKVTASNKEYDIEDMILHVKAYLKTASKKFIDAVCMYAIERRLFRLGIPALSDALLGIDPGVIKESMQVVQTRNKLQGEITKLREALSVFY</sequence>
<dbReference type="GO" id="GO:0005874">
    <property type="term" value="C:microtubule"/>
    <property type="evidence" value="ECO:0007669"/>
    <property type="project" value="TreeGrafter"/>
</dbReference>
<dbReference type="PRINTS" id="PR00195">
    <property type="entry name" value="DYNAMIN"/>
</dbReference>
<gene>
    <name evidence="5" type="ORF">M427DRAFT_110424</name>
</gene>
<feature type="domain" description="GED" evidence="3">
    <location>
        <begin position="526"/>
        <end position="605"/>
    </location>
</feature>
<name>A0A139AMI3_GONPJ</name>
<dbReference type="GO" id="GO:0005525">
    <property type="term" value="F:GTP binding"/>
    <property type="evidence" value="ECO:0007669"/>
    <property type="project" value="InterPro"/>
</dbReference>
<dbReference type="GO" id="GO:0003924">
    <property type="term" value="F:GTPase activity"/>
    <property type="evidence" value="ECO:0007669"/>
    <property type="project" value="InterPro"/>
</dbReference>
<keyword evidence="6" id="KW-1185">Reference proteome</keyword>
<keyword evidence="5" id="KW-0378">Hydrolase</keyword>
<dbReference type="Gene3D" id="1.20.120.1240">
    <property type="entry name" value="Dynamin, middle domain"/>
    <property type="match status" value="1"/>
</dbReference>
<proteinExistence type="predicted"/>
<protein>
    <submittedName>
        <fullName evidence="5">p-loop containing nucleoside triphosphate hydrolase protein</fullName>
    </submittedName>
</protein>
<dbReference type="InterPro" id="IPR027417">
    <property type="entry name" value="P-loop_NTPase"/>
</dbReference>
<dbReference type="SUPFAM" id="SSF52540">
    <property type="entry name" value="P-loop containing nucleoside triphosphate hydrolases"/>
    <property type="match status" value="1"/>
</dbReference>
<evidence type="ECO:0000313" key="5">
    <source>
        <dbReference type="EMBL" id="KXS17655.1"/>
    </source>
</evidence>